<evidence type="ECO:0000313" key="2">
    <source>
        <dbReference type="EMBL" id="TXG52337.1"/>
    </source>
</evidence>
<keyword evidence="3" id="KW-1185">Reference proteome</keyword>
<proteinExistence type="predicted"/>
<dbReference type="AlphaFoldDB" id="A0A5C7H5V3"/>
<name>A0A5C7H5V3_9ROSI</name>
<dbReference type="Proteomes" id="UP000323000">
    <property type="component" value="Chromosome 10"/>
</dbReference>
<dbReference type="EMBL" id="VAHF01000010">
    <property type="protein sequence ID" value="TXG52337.1"/>
    <property type="molecule type" value="Genomic_DNA"/>
</dbReference>
<organism evidence="2 3">
    <name type="scientific">Acer yangbiense</name>
    <dbReference type="NCBI Taxonomy" id="1000413"/>
    <lineage>
        <taxon>Eukaryota</taxon>
        <taxon>Viridiplantae</taxon>
        <taxon>Streptophyta</taxon>
        <taxon>Embryophyta</taxon>
        <taxon>Tracheophyta</taxon>
        <taxon>Spermatophyta</taxon>
        <taxon>Magnoliopsida</taxon>
        <taxon>eudicotyledons</taxon>
        <taxon>Gunneridae</taxon>
        <taxon>Pentapetalae</taxon>
        <taxon>rosids</taxon>
        <taxon>malvids</taxon>
        <taxon>Sapindales</taxon>
        <taxon>Sapindaceae</taxon>
        <taxon>Hippocastanoideae</taxon>
        <taxon>Acereae</taxon>
        <taxon>Acer</taxon>
    </lineage>
</organism>
<gene>
    <name evidence="2" type="ORF">EZV62_021506</name>
</gene>
<evidence type="ECO:0000259" key="1">
    <source>
        <dbReference type="PROSITE" id="PS51153"/>
    </source>
</evidence>
<evidence type="ECO:0000313" key="3">
    <source>
        <dbReference type="Proteomes" id="UP000323000"/>
    </source>
</evidence>
<dbReference type="PROSITE" id="PS51153">
    <property type="entry name" value="RPW8"/>
    <property type="match status" value="1"/>
</dbReference>
<comment type="caution">
    <text evidence="2">The sequence shown here is derived from an EMBL/GenBank/DDBJ whole genome shotgun (WGS) entry which is preliminary data.</text>
</comment>
<dbReference type="InterPro" id="IPR008808">
    <property type="entry name" value="Powdery_mildew-R_dom"/>
</dbReference>
<reference evidence="3" key="1">
    <citation type="journal article" date="2019" name="Gigascience">
        <title>De novo genome assembly of the endangered Acer yangbiense, a plant species with extremely small populations endemic to Yunnan Province, China.</title>
        <authorList>
            <person name="Yang J."/>
            <person name="Wariss H.M."/>
            <person name="Tao L."/>
            <person name="Zhang R."/>
            <person name="Yun Q."/>
            <person name="Hollingsworth P."/>
            <person name="Dao Z."/>
            <person name="Luo G."/>
            <person name="Guo H."/>
            <person name="Ma Y."/>
            <person name="Sun W."/>
        </authorList>
    </citation>
    <scope>NUCLEOTIDE SEQUENCE [LARGE SCALE GENOMIC DNA]</scope>
    <source>
        <strain evidence="3">cv. Malutang</strain>
    </source>
</reference>
<protein>
    <recommendedName>
        <fullName evidence="1">RPW8 domain-containing protein</fullName>
    </recommendedName>
</protein>
<accession>A0A5C7H5V3</accession>
<sequence>MVLLIRHQTMILTSQESGLCKSSAEELLSIIQEISFYSVELPASRQFHLDRLSQTLKEGLELSQKVLNLGRWKIYKNLMLSRKMEKLAKKVSMFSNGPLHAHVLVDVHHMRGPYLLLAAANENLVKQVVPRGADHECNLLDRMAISIKYLPEKASWIWDPFLKTRRFPLRWLSICDIDEEEVDGLVPDGIPQGPTAQVLILNFSSEEFFLPPFIVRLDQPDVPLSSGADN</sequence>
<feature type="domain" description="RPW8" evidence="1">
    <location>
        <begin position="1"/>
        <end position="133"/>
    </location>
</feature>
<dbReference type="OrthoDB" id="1704169at2759"/>